<comment type="caution">
    <text evidence="1">The sequence shown here is derived from an EMBL/GenBank/DDBJ whole genome shotgun (WGS) entry which is preliminary data.</text>
</comment>
<dbReference type="AlphaFoldDB" id="A0A150LYQ9"/>
<dbReference type="Proteomes" id="UP000075683">
    <property type="component" value="Unassembled WGS sequence"/>
</dbReference>
<evidence type="ECO:0000313" key="1">
    <source>
        <dbReference type="EMBL" id="KYD17440.1"/>
    </source>
</evidence>
<dbReference type="EMBL" id="LQYT01000056">
    <property type="protein sequence ID" value="KYD17440.1"/>
    <property type="molecule type" value="Genomic_DNA"/>
</dbReference>
<organism evidence="1 2">
    <name type="scientific">Caldibacillus debilis</name>
    <dbReference type="NCBI Taxonomy" id="301148"/>
    <lineage>
        <taxon>Bacteria</taxon>
        <taxon>Bacillati</taxon>
        <taxon>Bacillota</taxon>
        <taxon>Bacilli</taxon>
        <taxon>Bacillales</taxon>
        <taxon>Bacillaceae</taxon>
        <taxon>Caldibacillus</taxon>
    </lineage>
</organism>
<evidence type="ECO:0000313" key="2">
    <source>
        <dbReference type="Proteomes" id="UP000075683"/>
    </source>
</evidence>
<reference evidence="1 2" key="1">
    <citation type="submission" date="2016-01" db="EMBL/GenBank/DDBJ databases">
        <title>Draft Genome Sequences of Seven Thermophilic Sporeformers Isolated from Foods.</title>
        <authorList>
            <person name="Berendsen E.M."/>
            <person name="Wells-Bennik M.H."/>
            <person name="Krawcyk A.O."/>
            <person name="De Jong A."/>
            <person name="Holsappel S."/>
            <person name="Eijlander R.T."/>
            <person name="Kuipers O.P."/>
        </authorList>
    </citation>
    <scope>NUCLEOTIDE SEQUENCE [LARGE SCALE GENOMIC DNA]</scope>
    <source>
        <strain evidence="1 2">B4135</strain>
    </source>
</reference>
<accession>A0A150LYQ9</accession>
<proteinExistence type="predicted"/>
<gene>
    <name evidence="1" type="ORF">B4135_2462</name>
</gene>
<protein>
    <submittedName>
        <fullName evidence="1">Uncharacterized protein</fullName>
    </submittedName>
</protein>
<sequence length="95" mass="10534">MLKEGNGKGASEGQIWPCGRLFNFKKISSSFIPGFLLKERIFSEGDFSAAFSSGGVSSGSVTYFFCVFHRMDKKIPWGRGNEMIGKKTFRKAPPD</sequence>
<dbReference type="STRING" id="301148.B4135_2462"/>
<name>A0A150LYQ9_9BACI</name>